<dbReference type="EMBL" id="GDJX01003344">
    <property type="protein sequence ID" value="JAT64592.1"/>
    <property type="molecule type" value="Transcribed_RNA"/>
</dbReference>
<feature type="coiled-coil region" evidence="3">
    <location>
        <begin position="381"/>
        <end position="479"/>
    </location>
</feature>
<dbReference type="Pfam" id="PF03470">
    <property type="entry name" value="zf-XS"/>
    <property type="match status" value="1"/>
</dbReference>
<feature type="region of interest" description="Disordered" evidence="4">
    <location>
        <begin position="1"/>
        <end position="32"/>
    </location>
</feature>
<feature type="compositionally biased region" description="Acidic residues" evidence="4">
    <location>
        <begin position="1"/>
        <end position="23"/>
    </location>
</feature>
<dbReference type="InterPro" id="IPR038588">
    <property type="entry name" value="XS_domain_sf"/>
</dbReference>
<protein>
    <submittedName>
        <fullName evidence="8">Uncharacterized protein</fullName>
    </submittedName>
</protein>
<dbReference type="InterPro" id="IPR005379">
    <property type="entry name" value="FDM1-5/IDN2_XH"/>
</dbReference>
<evidence type="ECO:0000259" key="6">
    <source>
        <dbReference type="Pfam" id="PF03469"/>
    </source>
</evidence>
<dbReference type="Pfam" id="PF03469">
    <property type="entry name" value="XH"/>
    <property type="match status" value="1"/>
</dbReference>
<feature type="domain" description="XS" evidence="5">
    <location>
        <begin position="114"/>
        <end position="215"/>
    </location>
</feature>
<name>A0A1D1YTF8_9ARAE</name>
<dbReference type="PANTHER" id="PTHR21596:SF3">
    <property type="entry name" value="FACTOR OF DNA METHYLATION 1-RELATED"/>
    <property type="match status" value="1"/>
</dbReference>
<evidence type="ECO:0000256" key="3">
    <source>
        <dbReference type="SAM" id="Coils"/>
    </source>
</evidence>
<keyword evidence="2" id="KW-0943">RNA-mediated gene silencing</keyword>
<evidence type="ECO:0000256" key="4">
    <source>
        <dbReference type="SAM" id="MobiDB-lite"/>
    </source>
</evidence>
<dbReference type="AlphaFoldDB" id="A0A1D1YTF8"/>
<feature type="domain" description="Factor of DNA methylation 1-5/IDN2" evidence="6">
    <location>
        <begin position="487"/>
        <end position="617"/>
    </location>
</feature>
<feature type="domain" description="Zinc finger-XS" evidence="7">
    <location>
        <begin position="45"/>
        <end position="86"/>
    </location>
</feature>
<dbReference type="Pfam" id="PF03468">
    <property type="entry name" value="XS"/>
    <property type="match status" value="1"/>
</dbReference>
<keyword evidence="1 3" id="KW-0175">Coiled coil</keyword>
<dbReference type="GO" id="GO:0080188">
    <property type="term" value="P:gene silencing by siRNA-directed DNA methylation"/>
    <property type="evidence" value="ECO:0007669"/>
    <property type="project" value="InterPro"/>
</dbReference>
<sequence>MDDNYDSEEDSELGESDLDEAEDESYHELKAGNLKIKNPDGTLRCPFCAGKMKQVYRYNDLIQHTTGVGASHKGSVKQRANHRAFAKFLKTDMADAAGPSQLATSEPQSKMNIEDKFVWPWMGIVVNVPISSTGAHLEDQLSEFNFSNVYPLPSDNECDKGSVIVEFRKDWTGFENAMAFEKYFEANHHGKRDWNESEHTESELHGWLAREDDYDCNDAIGEQLRQKGHLKTISDVAKEESEEKGKMVAELRDQIDAKILDLQELEYRYNKTALSIERLIYDKDKLDRDYNEEIQRMQQMAREDTRKIFQENDKLRMELDHKRKELVLRSKELSQLKEKMLNDNERRKLEDQMLKNDLENSSLEKATWEQMKADENVLRLVEDQKREKEAALSKILQLEKQLDQRQQLELEIEQLKGKLQVLKYLGDEDESELERKLAQEMTKLEDFNRSLITKERISNDELQEARKVLMEELSEMLSSHKRLVGIKRMGELDEMPFLHSCLKRFPSKETAESESAILCSRWQEEIKSHWHPFKMVHEGDESWEIIDEDDVKLKKLRCDFGDEVYSAVTLALTEINEYNPSGRYVIPELWNYKEGRKATLKEVIQHIFKPEKTQKRKR</sequence>
<feature type="coiled-coil region" evidence="3">
    <location>
        <begin position="248"/>
        <end position="303"/>
    </location>
</feature>
<proteinExistence type="predicted"/>
<dbReference type="EMBL" id="GDJX01010027">
    <property type="protein sequence ID" value="JAT57909.1"/>
    <property type="molecule type" value="Transcribed_RNA"/>
</dbReference>
<accession>A0A1D1YTF8</accession>
<organism evidence="8">
    <name type="scientific">Anthurium amnicola</name>
    <dbReference type="NCBI Taxonomy" id="1678845"/>
    <lineage>
        <taxon>Eukaryota</taxon>
        <taxon>Viridiplantae</taxon>
        <taxon>Streptophyta</taxon>
        <taxon>Embryophyta</taxon>
        <taxon>Tracheophyta</taxon>
        <taxon>Spermatophyta</taxon>
        <taxon>Magnoliopsida</taxon>
        <taxon>Liliopsida</taxon>
        <taxon>Araceae</taxon>
        <taxon>Pothoideae</taxon>
        <taxon>Potheae</taxon>
        <taxon>Anthurium</taxon>
    </lineage>
</organism>
<evidence type="ECO:0000256" key="1">
    <source>
        <dbReference type="ARBA" id="ARBA00023054"/>
    </source>
</evidence>
<evidence type="ECO:0000259" key="5">
    <source>
        <dbReference type="Pfam" id="PF03468"/>
    </source>
</evidence>
<dbReference type="Gene3D" id="3.30.70.2890">
    <property type="entry name" value="XS domain"/>
    <property type="match status" value="1"/>
</dbReference>
<evidence type="ECO:0000313" key="8">
    <source>
        <dbReference type="EMBL" id="JAT57909.1"/>
    </source>
</evidence>
<reference evidence="8" key="1">
    <citation type="submission" date="2015-07" db="EMBL/GenBank/DDBJ databases">
        <title>Transcriptome Assembly of Anthurium amnicola.</title>
        <authorList>
            <person name="Suzuki J."/>
        </authorList>
    </citation>
    <scope>NUCLEOTIDE SEQUENCE</scope>
</reference>
<gene>
    <name evidence="9" type="ORF">g.68709</name>
    <name evidence="8" type="ORF">g.68711</name>
</gene>
<dbReference type="InterPro" id="IPR005381">
    <property type="entry name" value="Znf-XS_domain"/>
</dbReference>
<evidence type="ECO:0000259" key="7">
    <source>
        <dbReference type="Pfam" id="PF03470"/>
    </source>
</evidence>
<dbReference type="InterPro" id="IPR005380">
    <property type="entry name" value="XS_domain"/>
</dbReference>
<dbReference type="PANTHER" id="PTHR21596">
    <property type="entry name" value="RIBONUCLEASE P SUBUNIT P38"/>
    <property type="match status" value="1"/>
</dbReference>
<evidence type="ECO:0000313" key="9">
    <source>
        <dbReference type="EMBL" id="JAT64592.1"/>
    </source>
</evidence>
<dbReference type="InterPro" id="IPR045177">
    <property type="entry name" value="FDM1-5/IDN2"/>
</dbReference>
<evidence type="ECO:0000256" key="2">
    <source>
        <dbReference type="ARBA" id="ARBA00023158"/>
    </source>
</evidence>